<evidence type="ECO:0000313" key="2">
    <source>
        <dbReference type="EMBL" id="KAK0048458.1"/>
    </source>
</evidence>
<dbReference type="EMBL" id="JASAOG010000137">
    <property type="protein sequence ID" value="KAK0048458.1"/>
    <property type="molecule type" value="Genomic_DNA"/>
</dbReference>
<organism evidence="2 3">
    <name type="scientific">Biomphalaria pfeifferi</name>
    <name type="common">Bloodfluke planorb</name>
    <name type="synonym">Freshwater snail</name>
    <dbReference type="NCBI Taxonomy" id="112525"/>
    <lineage>
        <taxon>Eukaryota</taxon>
        <taxon>Metazoa</taxon>
        <taxon>Spiralia</taxon>
        <taxon>Lophotrochozoa</taxon>
        <taxon>Mollusca</taxon>
        <taxon>Gastropoda</taxon>
        <taxon>Heterobranchia</taxon>
        <taxon>Euthyneura</taxon>
        <taxon>Panpulmonata</taxon>
        <taxon>Hygrophila</taxon>
        <taxon>Lymnaeoidea</taxon>
        <taxon>Planorbidae</taxon>
        <taxon>Biomphalaria</taxon>
    </lineage>
</organism>
<sequence length="63" mass="7160">NRLPGNALKVLICYLSGVSYETVTNPRDTSRQRSTNVKPKRQRDHLEPFSSAMHENATDVCEQ</sequence>
<name>A0AAD8B6U9_BIOPF</name>
<feature type="region of interest" description="Disordered" evidence="1">
    <location>
        <begin position="23"/>
        <end position="63"/>
    </location>
</feature>
<comment type="caution">
    <text evidence="2">The sequence shown here is derived from an EMBL/GenBank/DDBJ whole genome shotgun (WGS) entry which is preliminary data.</text>
</comment>
<feature type="non-terminal residue" evidence="2">
    <location>
        <position position="63"/>
    </location>
</feature>
<evidence type="ECO:0000256" key="1">
    <source>
        <dbReference type="SAM" id="MobiDB-lite"/>
    </source>
</evidence>
<evidence type="ECO:0000313" key="3">
    <source>
        <dbReference type="Proteomes" id="UP001233172"/>
    </source>
</evidence>
<dbReference type="Proteomes" id="UP001233172">
    <property type="component" value="Unassembled WGS sequence"/>
</dbReference>
<feature type="compositionally biased region" description="Polar residues" evidence="1">
    <location>
        <begin position="23"/>
        <end position="37"/>
    </location>
</feature>
<reference evidence="2" key="1">
    <citation type="journal article" date="2023" name="PLoS Negl. Trop. Dis.">
        <title>A genome sequence for Biomphalaria pfeifferi, the major vector snail for the human-infecting parasite Schistosoma mansoni.</title>
        <authorList>
            <person name="Bu L."/>
            <person name="Lu L."/>
            <person name="Laidemitt M.R."/>
            <person name="Zhang S.M."/>
            <person name="Mutuku M."/>
            <person name="Mkoji G."/>
            <person name="Steinauer M."/>
            <person name="Loker E.S."/>
        </authorList>
    </citation>
    <scope>NUCLEOTIDE SEQUENCE</scope>
    <source>
        <strain evidence="2">KasaAsao</strain>
    </source>
</reference>
<feature type="non-terminal residue" evidence="2">
    <location>
        <position position="1"/>
    </location>
</feature>
<gene>
    <name evidence="2" type="ORF">Bpfe_022073</name>
</gene>
<reference evidence="2" key="2">
    <citation type="submission" date="2023-04" db="EMBL/GenBank/DDBJ databases">
        <authorList>
            <person name="Bu L."/>
            <person name="Lu L."/>
            <person name="Laidemitt M.R."/>
            <person name="Zhang S.M."/>
            <person name="Mutuku M."/>
            <person name="Mkoji G."/>
            <person name="Steinauer M."/>
            <person name="Loker E.S."/>
        </authorList>
    </citation>
    <scope>NUCLEOTIDE SEQUENCE</scope>
    <source>
        <strain evidence="2">KasaAsao</strain>
        <tissue evidence="2">Whole Snail</tissue>
    </source>
</reference>
<keyword evidence="3" id="KW-1185">Reference proteome</keyword>
<protein>
    <submittedName>
        <fullName evidence="2">Uncharacterized protein</fullName>
    </submittedName>
</protein>
<accession>A0AAD8B6U9</accession>
<proteinExistence type="predicted"/>
<dbReference type="AlphaFoldDB" id="A0AAD8B6U9"/>